<accession>A0A371EIL4</accession>
<evidence type="ECO:0000313" key="3">
    <source>
        <dbReference type="Proteomes" id="UP000257109"/>
    </source>
</evidence>
<sequence length="117" mass="13695">MYFFNFLGIPIGENPRKLSTWQSEEASCILERQQLFLAVIIVMVNFVLKVDRTLKRRTKRRYEKTSRATGLHAKTDTPKGPKKDVTLEPRVHVLHILSKSLHHINPLLNFSSIYHFH</sequence>
<name>A0A371EIL4_MUCPR</name>
<feature type="non-terminal residue" evidence="2">
    <location>
        <position position="1"/>
    </location>
</feature>
<reference evidence="2" key="1">
    <citation type="submission" date="2018-05" db="EMBL/GenBank/DDBJ databases">
        <title>Draft genome of Mucuna pruriens seed.</title>
        <authorList>
            <person name="Nnadi N.E."/>
            <person name="Vos R."/>
            <person name="Hasami M.H."/>
            <person name="Devisetty U.K."/>
            <person name="Aguiy J.C."/>
        </authorList>
    </citation>
    <scope>NUCLEOTIDE SEQUENCE [LARGE SCALE GENOMIC DNA]</scope>
    <source>
        <strain evidence="2">JCA_2017</strain>
    </source>
</reference>
<feature type="compositionally biased region" description="Basic and acidic residues" evidence="1">
    <location>
        <begin position="73"/>
        <end position="84"/>
    </location>
</feature>
<evidence type="ECO:0000256" key="1">
    <source>
        <dbReference type="SAM" id="MobiDB-lite"/>
    </source>
</evidence>
<evidence type="ECO:0000313" key="2">
    <source>
        <dbReference type="EMBL" id="RDX65844.1"/>
    </source>
</evidence>
<organism evidence="2 3">
    <name type="scientific">Mucuna pruriens</name>
    <name type="common">Velvet bean</name>
    <name type="synonym">Dolichos pruriens</name>
    <dbReference type="NCBI Taxonomy" id="157652"/>
    <lineage>
        <taxon>Eukaryota</taxon>
        <taxon>Viridiplantae</taxon>
        <taxon>Streptophyta</taxon>
        <taxon>Embryophyta</taxon>
        <taxon>Tracheophyta</taxon>
        <taxon>Spermatophyta</taxon>
        <taxon>Magnoliopsida</taxon>
        <taxon>eudicotyledons</taxon>
        <taxon>Gunneridae</taxon>
        <taxon>Pentapetalae</taxon>
        <taxon>rosids</taxon>
        <taxon>fabids</taxon>
        <taxon>Fabales</taxon>
        <taxon>Fabaceae</taxon>
        <taxon>Papilionoideae</taxon>
        <taxon>50 kb inversion clade</taxon>
        <taxon>NPAAA clade</taxon>
        <taxon>indigoferoid/millettioid clade</taxon>
        <taxon>Phaseoleae</taxon>
        <taxon>Mucuna</taxon>
    </lineage>
</organism>
<gene>
    <name evidence="2" type="ORF">CR513_55456</name>
</gene>
<feature type="region of interest" description="Disordered" evidence="1">
    <location>
        <begin position="59"/>
        <end position="84"/>
    </location>
</feature>
<dbReference type="Proteomes" id="UP000257109">
    <property type="component" value="Unassembled WGS sequence"/>
</dbReference>
<protein>
    <submittedName>
        <fullName evidence="2">Uncharacterized protein</fullName>
    </submittedName>
</protein>
<proteinExistence type="predicted"/>
<comment type="caution">
    <text evidence="2">The sequence shown here is derived from an EMBL/GenBank/DDBJ whole genome shotgun (WGS) entry which is preliminary data.</text>
</comment>
<dbReference type="AlphaFoldDB" id="A0A371EIL4"/>
<keyword evidence="3" id="KW-1185">Reference proteome</keyword>
<dbReference type="EMBL" id="QJKJ01013709">
    <property type="protein sequence ID" value="RDX65844.1"/>
    <property type="molecule type" value="Genomic_DNA"/>
</dbReference>